<dbReference type="Proteomes" id="UP000785679">
    <property type="component" value="Unassembled WGS sequence"/>
</dbReference>
<dbReference type="EMBL" id="RRYP01011494">
    <property type="protein sequence ID" value="TNV77693.1"/>
    <property type="molecule type" value="Genomic_DNA"/>
</dbReference>
<gene>
    <name evidence="1" type="ORF">FGO68_gene13089</name>
</gene>
<comment type="caution">
    <text evidence="1">The sequence shown here is derived from an EMBL/GenBank/DDBJ whole genome shotgun (WGS) entry which is preliminary data.</text>
</comment>
<organism evidence="1 2">
    <name type="scientific">Halteria grandinella</name>
    <dbReference type="NCBI Taxonomy" id="5974"/>
    <lineage>
        <taxon>Eukaryota</taxon>
        <taxon>Sar</taxon>
        <taxon>Alveolata</taxon>
        <taxon>Ciliophora</taxon>
        <taxon>Intramacronucleata</taxon>
        <taxon>Spirotrichea</taxon>
        <taxon>Stichotrichia</taxon>
        <taxon>Sporadotrichida</taxon>
        <taxon>Halteriidae</taxon>
        <taxon>Halteria</taxon>
    </lineage>
</organism>
<accession>A0A8J8NLW0</accession>
<proteinExistence type="predicted"/>
<protein>
    <submittedName>
        <fullName evidence="1">Uncharacterized protein</fullName>
    </submittedName>
</protein>
<dbReference type="AlphaFoldDB" id="A0A8J8NLW0"/>
<keyword evidence="2" id="KW-1185">Reference proteome</keyword>
<evidence type="ECO:0000313" key="2">
    <source>
        <dbReference type="Proteomes" id="UP000785679"/>
    </source>
</evidence>
<sequence>MNNSPQDYITQQQSPISASTQKKFDHFLNTFLQLTLTRHRPLELEPLHLTSENDIVSSTKCASPHGLERAEWKSSISRARLSLVG</sequence>
<name>A0A8J8NLW0_HALGN</name>
<evidence type="ECO:0000313" key="1">
    <source>
        <dbReference type="EMBL" id="TNV77693.1"/>
    </source>
</evidence>
<reference evidence="1" key="1">
    <citation type="submission" date="2019-06" db="EMBL/GenBank/DDBJ databases">
        <authorList>
            <person name="Zheng W."/>
        </authorList>
    </citation>
    <scope>NUCLEOTIDE SEQUENCE</scope>
    <source>
        <strain evidence="1">QDHG01</strain>
    </source>
</reference>